<feature type="region of interest" description="Disordered" evidence="1">
    <location>
        <begin position="213"/>
        <end position="232"/>
    </location>
</feature>
<dbReference type="Pfam" id="PF07985">
    <property type="entry name" value="SRR1"/>
    <property type="match status" value="1"/>
</dbReference>
<dbReference type="KEGG" id="ptkz:JDV02_008475"/>
<evidence type="ECO:0000313" key="4">
    <source>
        <dbReference type="Proteomes" id="UP000829364"/>
    </source>
</evidence>
<organism evidence="3 4">
    <name type="scientific">Purpureocillium takamizusanense</name>
    <dbReference type="NCBI Taxonomy" id="2060973"/>
    <lineage>
        <taxon>Eukaryota</taxon>
        <taxon>Fungi</taxon>
        <taxon>Dikarya</taxon>
        <taxon>Ascomycota</taxon>
        <taxon>Pezizomycotina</taxon>
        <taxon>Sordariomycetes</taxon>
        <taxon>Hypocreomycetidae</taxon>
        <taxon>Hypocreales</taxon>
        <taxon>Ophiocordycipitaceae</taxon>
        <taxon>Purpureocillium</taxon>
    </lineage>
</organism>
<feature type="region of interest" description="Disordered" evidence="1">
    <location>
        <begin position="1"/>
        <end position="26"/>
    </location>
</feature>
<dbReference type="RefSeq" id="XP_047846084.1">
    <property type="nucleotide sequence ID" value="XM_047990078.1"/>
</dbReference>
<evidence type="ECO:0000259" key="2">
    <source>
        <dbReference type="Pfam" id="PF07985"/>
    </source>
</evidence>
<dbReference type="EMBL" id="CP086361">
    <property type="protein sequence ID" value="UNI22603.1"/>
    <property type="molecule type" value="Genomic_DNA"/>
</dbReference>
<sequence length="276" mass="31145">MRFTHINSLAFEPDPRPNEHHLRTTPTPINICTASRRNPYLQEARNATVAQVAAGWSSRIEEFLRTETWRRIEAIFNGPPQVLQRLSRIDKIVGFGLGNLTTSAVGREGERPEEEGEGFRERRSCMQHALLVSLADLLEARTGSRVRRVVQEPAYLDTCKGALSGRGVEVVERDDGFLLVDERTLVFAVSCNVPVRQIVADLARPVGMIWDRVEPEDKSPPEWEENEDGGLVSPYTTDYASSRVCEMVQEYTEHLLPEEDADFLGHVGVYVRKEVS</sequence>
<dbReference type="GeneID" id="72070421"/>
<protein>
    <recommendedName>
        <fullName evidence="2">SRR1-like domain-containing protein</fullName>
    </recommendedName>
</protein>
<dbReference type="AlphaFoldDB" id="A0A9Q8QM60"/>
<feature type="compositionally biased region" description="Basic and acidic residues" evidence="1">
    <location>
        <begin position="13"/>
        <end position="22"/>
    </location>
</feature>
<evidence type="ECO:0000313" key="3">
    <source>
        <dbReference type="EMBL" id="UNI22603.1"/>
    </source>
</evidence>
<name>A0A9Q8QM60_9HYPO</name>
<feature type="domain" description="SRR1-like" evidence="2">
    <location>
        <begin position="86"/>
        <end position="218"/>
    </location>
</feature>
<dbReference type="OrthoDB" id="5230585at2759"/>
<evidence type="ECO:0000256" key="1">
    <source>
        <dbReference type="SAM" id="MobiDB-lite"/>
    </source>
</evidence>
<dbReference type="PANTHER" id="PTHR42080:SF3">
    <property type="entry name" value="SRR1-LIKE DOMAIN-CONTAINING PROTEIN"/>
    <property type="match status" value="1"/>
</dbReference>
<proteinExistence type="predicted"/>
<dbReference type="Proteomes" id="UP000829364">
    <property type="component" value="Chromosome 8"/>
</dbReference>
<dbReference type="InterPro" id="IPR012942">
    <property type="entry name" value="SRR1-like"/>
</dbReference>
<dbReference type="PANTHER" id="PTHR42080">
    <property type="entry name" value="SRR1 DOMAIN-CONTAINING PROTEIN"/>
    <property type="match status" value="1"/>
</dbReference>
<gene>
    <name evidence="3" type="ORF">JDV02_008475</name>
</gene>
<keyword evidence="4" id="KW-1185">Reference proteome</keyword>
<reference evidence="3" key="1">
    <citation type="submission" date="2021-11" db="EMBL/GenBank/DDBJ databases">
        <title>Purpureocillium_takamizusanense_genome.</title>
        <authorList>
            <person name="Nguyen N.-H."/>
        </authorList>
    </citation>
    <scope>NUCLEOTIDE SEQUENCE</scope>
    <source>
        <strain evidence="3">PT3</strain>
    </source>
</reference>
<accession>A0A9Q8QM60</accession>